<accession>A0A7K3LP27</accession>
<sequence>MIVLDQLTKTFTHHGQSATVLNSIDLEVDTGTVFAVVGPSGAGKTTLARCINLLEQPTSGRVVVGGQELTGLKESQLRSARRRIGTVFQASSVLSRRTAAGNVALPLECLGVTPAETKARVSELLDRVGLSHRSDHYPHQLSGGQRQRVGIARALALRPSVLLADEATSGLDPETTASIVDLLDELRRDLDLTILAITHDMSFVRNLADSVARLDHGKIVEQGDIVDLLTDPVSELGRGLLPSVDVPAGQPDRQLWRVLYRDAHAARDWIERLSRAIRVPVELQSAAVEVVNGVQIGQAVVSVAARNGLDIAGLLSEWGLEAIEVSDANSEKKVEVAA</sequence>
<dbReference type="InterPro" id="IPR027417">
    <property type="entry name" value="P-loop_NTPase"/>
</dbReference>
<dbReference type="AlphaFoldDB" id="A0A7K3LP27"/>
<dbReference type="GO" id="GO:0016887">
    <property type="term" value="F:ATP hydrolysis activity"/>
    <property type="evidence" value="ECO:0007669"/>
    <property type="project" value="InterPro"/>
</dbReference>
<keyword evidence="5 12" id="KW-0067">ATP-binding</keyword>
<evidence type="ECO:0000256" key="9">
    <source>
        <dbReference type="ARBA" id="ARBA00054718"/>
    </source>
</evidence>
<evidence type="ECO:0000256" key="2">
    <source>
        <dbReference type="ARBA" id="ARBA00022448"/>
    </source>
</evidence>
<evidence type="ECO:0000256" key="6">
    <source>
        <dbReference type="ARBA" id="ARBA00022967"/>
    </source>
</evidence>
<protein>
    <submittedName>
        <fullName evidence="12">ATP-binding cassette domain-containing protein</fullName>
    </submittedName>
</protein>
<comment type="similarity">
    <text evidence="1">Belongs to the ABC transporter superfamily.</text>
</comment>
<dbReference type="InterPro" id="IPR050086">
    <property type="entry name" value="MetN_ABC_transporter-like"/>
</dbReference>
<keyword evidence="6" id="KW-1278">Translocase</keyword>
<dbReference type="Proteomes" id="UP000466307">
    <property type="component" value="Unassembled WGS sequence"/>
</dbReference>
<dbReference type="GO" id="GO:0005886">
    <property type="term" value="C:plasma membrane"/>
    <property type="evidence" value="ECO:0007669"/>
    <property type="project" value="UniProtKB-ARBA"/>
</dbReference>
<dbReference type="InterPro" id="IPR003439">
    <property type="entry name" value="ABC_transporter-like_ATP-bd"/>
</dbReference>
<dbReference type="InterPro" id="IPR003593">
    <property type="entry name" value="AAA+_ATPase"/>
</dbReference>
<dbReference type="SUPFAM" id="SSF52540">
    <property type="entry name" value="P-loop containing nucleoside triphosphate hydrolases"/>
    <property type="match status" value="1"/>
</dbReference>
<evidence type="ECO:0000259" key="11">
    <source>
        <dbReference type="PROSITE" id="PS50893"/>
    </source>
</evidence>
<organism evidence="12 13">
    <name type="scientific">Gordonia desulfuricans</name>
    <dbReference type="NCBI Taxonomy" id="89051"/>
    <lineage>
        <taxon>Bacteria</taxon>
        <taxon>Bacillati</taxon>
        <taxon>Actinomycetota</taxon>
        <taxon>Actinomycetes</taxon>
        <taxon>Mycobacteriales</taxon>
        <taxon>Gordoniaceae</taxon>
        <taxon>Gordonia</taxon>
    </lineage>
</organism>
<evidence type="ECO:0000256" key="5">
    <source>
        <dbReference type="ARBA" id="ARBA00022840"/>
    </source>
</evidence>
<name>A0A7K3LP27_9ACTN</name>
<evidence type="ECO:0000256" key="1">
    <source>
        <dbReference type="ARBA" id="ARBA00005417"/>
    </source>
</evidence>
<comment type="function">
    <text evidence="9">Part of the ABC transporter FtsEX involved in cellular division. Has ATPase activity.</text>
</comment>
<evidence type="ECO:0000256" key="8">
    <source>
        <dbReference type="ARBA" id="ARBA00023136"/>
    </source>
</evidence>
<dbReference type="GO" id="GO:0006865">
    <property type="term" value="P:amino acid transport"/>
    <property type="evidence" value="ECO:0007669"/>
    <property type="project" value="UniProtKB-KW"/>
</dbReference>
<keyword evidence="3" id="KW-1003">Cell membrane</keyword>
<dbReference type="RefSeq" id="WP_053777104.1">
    <property type="nucleotide sequence ID" value="NZ_JAADZU010000027.1"/>
</dbReference>
<evidence type="ECO:0000256" key="3">
    <source>
        <dbReference type="ARBA" id="ARBA00022475"/>
    </source>
</evidence>
<gene>
    <name evidence="12" type="ORF">GYA93_10405</name>
</gene>
<comment type="caution">
    <text evidence="12">The sequence shown here is derived from an EMBL/GenBank/DDBJ whole genome shotgun (WGS) entry which is preliminary data.</text>
</comment>
<evidence type="ECO:0000256" key="4">
    <source>
        <dbReference type="ARBA" id="ARBA00022741"/>
    </source>
</evidence>
<dbReference type="PANTHER" id="PTHR43166:SF30">
    <property type="entry name" value="METHIONINE IMPORT ATP-BINDING PROTEIN METN"/>
    <property type="match status" value="1"/>
</dbReference>
<keyword evidence="13" id="KW-1185">Reference proteome</keyword>
<evidence type="ECO:0000313" key="13">
    <source>
        <dbReference type="Proteomes" id="UP000466307"/>
    </source>
</evidence>
<dbReference type="InterPro" id="IPR017871">
    <property type="entry name" value="ABC_transporter-like_CS"/>
</dbReference>
<dbReference type="Gene3D" id="3.40.50.300">
    <property type="entry name" value="P-loop containing nucleotide triphosphate hydrolases"/>
    <property type="match status" value="1"/>
</dbReference>
<dbReference type="SMART" id="SM00382">
    <property type="entry name" value="AAA"/>
    <property type="match status" value="1"/>
</dbReference>
<dbReference type="PANTHER" id="PTHR43166">
    <property type="entry name" value="AMINO ACID IMPORT ATP-BINDING PROTEIN"/>
    <property type="match status" value="1"/>
</dbReference>
<dbReference type="PROSITE" id="PS50893">
    <property type="entry name" value="ABC_TRANSPORTER_2"/>
    <property type="match status" value="1"/>
</dbReference>
<keyword evidence="2" id="KW-0813">Transport</keyword>
<evidence type="ECO:0000313" key="12">
    <source>
        <dbReference type="EMBL" id="NDK89989.1"/>
    </source>
</evidence>
<reference evidence="12 13" key="1">
    <citation type="submission" date="2020-01" db="EMBL/GenBank/DDBJ databases">
        <title>Investigation of new actinobacteria for the biodesulphurisation of diesel fuel.</title>
        <authorList>
            <person name="Athi Narayanan S.M."/>
        </authorList>
    </citation>
    <scope>NUCLEOTIDE SEQUENCE [LARGE SCALE GENOMIC DNA]</scope>
    <source>
        <strain evidence="12 13">213E</strain>
    </source>
</reference>
<proteinExistence type="inferred from homology"/>
<feature type="domain" description="ABC transporter" evidence="11">
    <location>
        <begin position="2"/>
        <end position="241"/>
    </location>
</feature>
<keyword evidence="7" id="KW-0029">Amino-acid transport</keyword>
<dbReference type="GO" id="GO:0005524">
    <property type="term" value="F:ATP binding"/>
    <property type="evidence" value="ECO:0007669"/>
    <property type="project" value="UniProtKB-KW"/>
</dbReference>
<dbReference type="Pfam" id="PF00005">
    <property type="entry name" value="ABC_tran"/>
    <property type="match status" value="1"/>
</dbReference>
<evidence type="ECO:0000256" key="10">
    <source>
        <dbReference type="ARBA" id="ARBA00063837"/>
    </source>
</evidence>
<keyword evidence="8" id="KW-0472">Membrane</keyword>
<dbReference type="FunFam" id="3.40.50.300:FF:000056">
    <property type="entry name" value="Cell division ATP-binding protein FtsE"/>
    <property type="match status" value="1"/>
</dbReference>
<dbReference type="PROSITE" id="PS00211">
    <property type="entry name" value="ABC_TRANSPORTER_1"/>
    <property type="match status" value="1"/>
</dbReference>
<comment type="subunit">
    <text evidence="10">Homodimer. Forms a membrane-associated complex with FtsX.</text>
</comment>
<keyword evidence="4" id="KW-0547">Nucleotide-binding</keyword>
<dbReference type="EMBL" id="JAADZU010000027">
    <property type="protein sequence ID" value="NDK89989.1"/>
    <property type="molecule type" value="Genomic_DNA"/>
</dbReference>
<evidence type="ECO:0000256" key="7">
    <source>
        <dbReference type="ARBA" id="ARBA00022970"/>
    </source>
</evidence>